<protein>
    <recommendedName>
        <fullName evidence="5">Fe/S biogenesis protein NfuA</fullName>
    </recommendedName>
</protein>
<evidence type="ECO:0000256" key="3">
    <source>
        <dbReference type="ARBA" id="ARBA00023004"/>
    </source>
</evidence>
<dbReference type="Gene3D" id="2.60.300.12">
    <property type="entry name" value="HesB-like domain"/>
    <property type="match status" value="1"/>
</dbReference>
<evidence type="ECO:0000256" key="5">
    <source>
        <dbReference type="HAMAP-Rule" id="MF_01637"/>
    </source>
</evidence>
<dbReference type="InterPro" id="IPR017726">
    <property type="entry name" value="Fe/S_biogenesis_protein_NfuA"/>
</dbReference>
<dbReference type="Pfam" id="PF01106">
    <property type="entry name" value="NifU"/>
    <property type="match status" value="1"/>
</dbReference>
<evidence type="ECO:0000259" key="8">
    <source>
        <dbReference type="Pfam" id="PF01521"/>
    </source>
</evidence>
<comment type="cofactor">
    <cofactor evidence="5">
        <name>[4Fe-4S] cluster</name>
        <dbReference type="ChEBI" id="CHEBI:49883"/>
    </cofactor>
    <text evidence="5">Binds 1 [4Fe-4S] cluster per subunit. The cluster is presumably bound at the interface of two monomers.</text>
</comment>
<name>A0A846ZJ58_9GAMM</name>
<organism evidence="9 10">
    <name type="scientific">Oleiagrimonas citrea</name>
    <dbReference type="NCBI Taxonomy" id="1665687"/>
    <lineage>
        <taxon>Bacteria</taxon>
        <taxon>Pseudomonadati</taxon>
        <taxon>Pseudomonadota</taxon>
        <taxon>Gammaproteobacteria</taxon>
        <taxon>Lysobacterales</taxon>
        <taxon>Rhodanobacteraceae</taxon>
        <taxon>Oleiagrimonas</taxon>
    </lineage>
</organism>
<keyword evidence="4 5" id="KW-0411">Iron-sulfur</keyword>
<comment type="caution">
    <text evidence="9">The sequence shown here is derived from an EMBL/GenBank/DDBJ whole genome shotgun (WGS) entry which is preliminary data.</text>
</comment>
<evidence type="ECO:0000256" key="1">
    <source>
        <dbReference type="ARBA" id="ARBA00022485"/>
    </source>
</evidence>
<feature type="domain" description="NIF system FeS cluster assembly NifU C-terminal" evidence="7">
    <location>
        <begin position="112"/>
        <end position="178"/>
    </location>
</feature>
<keyword evidence="3 5" id="KW-0408">Iron</keyword>
<accession>A0A846ZJ58</accession>
<dbReference type="InterPro" id="IPR035903">
    <property type="entry name" value="HesB-like_dom_sf"/>
</dbReference>
<sequence length="202" mass="21812">MIEISERAQDHFRKLIAQQQIEGLGIRLRVEKGGTPAASCELEFCEPSELRGDEWTVECHGFEVHVDGDSVSWLEGASIDFEPDATGGLLNIRAPRIKGEVPSEEAGIVERVRYVIEATINPQIASHGGRVSLLEVTADGVVVLQFGGGCHGCGMVDVTLKNGIEKTLREQVPEITAVRDATDHSSGENPYYEGRKGASAVS</sequence>
<dbReference type="GO" id="GO:0051539">
    <property type="term" value="F:4 iron, 4 sulfur cluster binding"/>
    <property type="evidence" value="ECO:0007669"/>
    <property type="project" value="UniProtKB-UniRule"/>
</dbReference>
<feature type="region of interest" description="Disordered" evidence="6">
    <location>
        <begin position="178"/>
        <end position="202"/>
    </location>
</feature>
<reference evidence="9 10" key="1">
    <citation type="journal article" date="2017" name="Int. J. Syst. Evol. Microbiol.">
        <title>Oleiagrimonas citrea sp. nov., a marine bacterium isolated from tidal flat sediment and emended description of the genus Oleiagrimonas Fang et al. 2015 and Oleiagrimonas soli.</title>
        <authorList>
            <person name="Yang S.H."/>
            <person name="Seo H.S."/>
            <person name="Seong C.N."/>
            <person name="Kwon K.K."/>
        </authorList>
    </citation>
    <scope>NUCLEOTIDE SEQUENCE [LARGE SCALE GENOMIC DNA]</scope>
    <source>
        <strain evidence="9 10">MEBiC09124</strain>
    </source>
</reference>
<dbReference type="SUPFAM" id="SSF89360">
    <property type="entry name" value="HesB-like domain"/>
    <property type="match status" value="1"/>
</dbReference>
<dbReference type="Pfam" id="PF01521">
    <property type="entry name" value="Fe-S_biosyn"/>
    <property type="match status" value="1"/>
</dbReference>
<keyword evidence="10" id="KW-1185">Reference proteome</keyword>
<comment type="similarity">
    <text evidence="5">Belongs to the NfuA family.</text>
</comment>
<dbReference type="InterPro" id="IPR034904">
    <property type="entry name" value="FSCA_dom_sf"/>
</dbReference>
<keyword evidence="1 5" id="KW-0004">4Fe-4S</keyword>
<dbReference type="InterPro" id="IPR000361">
    <property type="entry name" value="ATAP_core_dom"/>
</dbReference>
<feature type="domain" description="Core" evidence="8">
    <location>
        <begin position="2"/>
        <end position="101"/>
    </location>
</feature>
<evidence type="ECO:0000259" key="7">
    <source>
        <dbReference type="Pfam" id="PF01106"/>
    </source>
</evidence>
<feature type="binding site" evidence="5">
    <location>
        <position position="153"/>
    </location>
    <ligand>
        <name>[4Fe-4S] cluster</name>
        <dbReference type="ChEBI" id="CHEBI:49883"/>
    </ligand>
</feature>
<proteinExistence type="inferred from homology"/>
<dbReference type="HAMAP" id="MF_01637">
    <property type="entry name" value="Fe_S_biogen_NfuA"/>
    <property type="match status" value="1"/>
</dbReference>
<dbReference type="GO" id="GO:0016226">
    <property type="term" value="P:iron-sulfur cluster assembly"/>
    <property type="evidence" value="ECO:0007669"/>
    <property type="project" value="UniProtKB-UniRule"/>
</dbReference>
<evidence type="ECO:0000313" key="9">
    <source>
        <dbReference type="EMBL" id="NKZ37401.1"/>
    </source>
</evidence>
<keyword evidence="2 5" id="KW-0479">Metal-binding</keyword>
<dbReference type="EMBL" id="JAAZQD010000001">
    <property type="protein sequence ID" value="NKZ37401.1"/>
    <property type="molecule type" value="Genomic_DNA"/>
</dbReference>
<dbReference type="Gene3D" id="3.30.300.130">
    <property type="entry name" value="Fe-S cluster assembly (FSCA)"/>
    <property type="match status" value="1"/>
</dbReference>
<dbReference type="Proteomes" id="UP000541636">
    <property type="component" value="Unassembled WGS sequence"/>
</dbReference>
<evidence type="ECO:0000256" key="2">
    <source>
        <dbReference type="ARBA" id="ARBA00022723"/>
    </source>
</evidence>
<evidence type="ECO:0000313" key="10">
    <source>
        <dbReference type="Proteomes" id="UP000541636"/>
    </source>
</evidence>
<feature type="binding site" evidence="5">
    <location>
        <position position="150"/>
    </location>
    <ligand>
        <name>[4Fe-4S] cluster</name>
        <dbReference type="ChEBI" id="CHEBI:49883"/>
    </ligand>
</feature>
<dbReference type="PANTHER" id="PTHR11178">
    <property type="entry name" value="IRON-SULFUR CLUSTER SCAFFOLD PROTEIN NFU-RELATED"/>
    <property type="match status" value="1"/>
</dbReference>
<evidence type="ECO:0000256" key="4">
    <source>
        <dbReference type="ARBA" id="ARBA00023014"/>
    </source>
</evidence>
<dbReference type="GO" id="GO:0051604">
    <property type="term" value="P:protein maturation"/>
    <property type="evidence" value="ECO:0007669"/>
    <property type="project" value="UniProtKB-UniRule"/>
</dbReference>
<dbReference type="RefSeq" id="WP_168608070.1">
    <property type="nucleotide sequence ID" value="NZ_JAAZQD010000001.1"/>
</dbReference>
<dbReference type="SUPFAM" id="SSF117916">
    <property type="entry name" value="Fe-S cluster assembly (FSCA) domain-like"/>
    <property type="match status" value="1"/>
</dbReference>
<dbReference type="PANTHER" id="PTHR11178:SF51">
    <property type="entry name" value="FE_S BIOGENESIS PROTEIN NFUA"/>
    <property type="match status" value="1"/>
</dbReference>
<comment type="subunit">
    <text evidence="5">Homodimer.</text>
</comment>
<evidence type="ECO:0000256" key="6">
    <source>
        <dbReference type="SAM" id="MobiDB-lite"/>
    </source>
</evidence>
<comment type="function">
    <text evidence="5">Involved in iron-sulfur cluster biogenesis. Binds a 4Fe-4S cluster, can transfer this cluster to apoproteins, and thereby intervenes in the maturation of Fe/S proteins. Could also act as a scaffold/chaperone for damaged Fe/S proteins.</text>
</comment>
<gene>
    <name evidence="5" type="primary">nfuA</name>
    <name evidence="9" type="ORF">HF690_00350</name>
</gene>
<dbReference type="InterPro" id="IPR001075">
    <property type="entry name" value="NIF_FeS_clus_asmbl_NifU_C"/>
</dbReference>
<dbReference type="AlphaFoldDB" id="A0A846ZJ58"/>
<dbReference type="GO" id="GO:0005506">
    <property type="term" value="F:iron ion binding"/>
    <property type="evidence" value="ECO:0007669"/>
    <property type="project" value="InterPro"/>
</dbReference>